<keyword evidence="3" id="KW-0285">Flavoprotein</keyword>
<dbReference type="SUPFAM" id="SSF55469">
    <property type="entry name" value="FMN-dependent nitroreductase-like"/>
    <property type="match status" value="1"/>
</dbReference>
<evidence type="ECO:0000256" key="5">
    <source>
        <dbReference type="ARBA" id="ARBA00023002"/>
    </source>
</evidence>
<comment type="similarity">
    <text evidence="2">Belongs to the nitroreductase family.</text>
</comment>
<comment type="cofactor">
    <cofactor evidence="1">
        <name>FMN</name>
        <dbReference type="ChEBI" id="CHEBI:58210"/>
    </cofactor>
</comment>
<keyword evidence="4" id="KW-0288">FMN</keyword>
<organism evidence="7 8">
    <name type="scientific">Photobacterium gaetbulicola Gung47</name>
    <dbReference type="NCBI Taxonomy" id="658445"/>
    <lineage>
        <taxon>Bacteria</taxon>
        <taxon>Pseudomonadati</taxon>
        <taxon>Pseudomonadota</taxon>
        <taxon>Gammaproteobacteria</taxon>
        <taxon>Vibrionales</taxon>
        <taxon>Vibrionaceae</taxon>
        <taxon>Photobacterium</taxon>
    </lineage>
</organism>
<dbReference type="PANTHER" id="PTHR43673:SF2">
    <property type="entry name" value="NITROREDUCTASE"/>
    <property type="match status" value="1"/>
</dbReference>
<dbReference type="HOGENOM" id="CLU_065127_0_0_6"/>
<protein>
    <recommendedName>
        <fullName evidence="6">Nitroreductase domain-containing protein</fullName>
    </recommendedName>
</protein>
<dbReference type="Proteomes" id="UP000032303">
    <property type="component" value="Chromosome 2"/>
</dbReference>
<keyword evidence="5" id="KW-0560">Oxidoreductase</keyword>
<dbReference type="Gene3D" id="3.40.109.10">
    <property type="entry name" value="NADH Oxidase"/>
    <property type="match status" value="1"/>
</dbReference>
<dbReference type="KEGG" id="pgb:H744_2c2848"/>
<keyword evidence="8" id="KW-1185">Reference proteome</keyword>
<feature type="domain" description="Nitroreductase" evidence="6">
    <location>
        <begin position="157"/>
        <end position="300"/>
    </location>
</feature>
<evidence type="ECO:0000313" key="7">
    <source>
        <dbReference type="EMBL" id="AJR09501.1"/>
    </source>
</evidence>
<dbReference type="GO" id="GO:0016491">
    <property type="term" value="F:oxidoreductase activity"/>
    <property type="evidence" value="ECO:0007669"/>
    <property type="project" value="UniProtKB-KW"/>
</dbReference>
<dbReference type="AlphaFoldDB" id="A0A0C5WCS1"/>
<name>A0A0C5WCS1_9GAMM</name>
<dbReference type="PATRIC" id="fig|658445.3.peg.4894"/>
<dbReference type="PANTHER" id="PTHR43673">
    <property type="entry name" value="NAD(P)H NITROREDUCTASE YDGI-RELATED"/>
    <property type="match status" value="1"/>
</dbReference>
<dbReference type="InterPro" id="IPR029479">
    <property type="entry name" value="Nitroreductase"/>
</dbReference>
<dbReference type="STRING" id="658445.H744_2c2848"/>
<reference evidence="7 8" key="1">
    <citation type="submission" date="2013-05" db="EMBL/GenBank/DDBJ databases">
        <title>Complete genome sequence of the lipase-producing bacterium Photobacterium gaetbulicola Gung47.</title>
        <authorList>
            <person name="Kim Y.-O."/>
        </authorList>
    </citation>
    <scope>NUCLEOTIDE SEQUENCE [LARGE SCALE GENOMIC DNA]</scope>
    <source>
        <strain evidence="7 8">Gung47</strain>
    </source>
</reference>
<evidence type="ECO:0000256" key="2">
    <source>
        <dbReference type="ARBA" id="ARBA00007118"/>
    </source>
</evidence>
<gene>
    <name evidence="7" type="ORF">H744_2c2848</name>
</gene>
<dbReference type="InterPro" id="IPR000415">
    <property type="entry name" value="Nitroreductase-like"/>
</dbReference>
<proteinExistence type="inferred from homology"/>
<dbReference type="Pfam" id="PF00881">
    <property type="entry name" value="Nitroreductase"/>
    <property type="match status" value="1"/>
</dbReference>
<evidence type="ECO:0000256" key="1">
    <source>
        <dbReference type="ARBA" id="ARBA00001917"/>
    </source>
</evidence>
<dbReference type="OrthoDB" id="9802510at2"/>
<accession>A0A0C5WCS1</accession>
<evidence type="ECO:0000256" key="4">
    <source>
        <dbReference type="ARBA" id="ARBA00022643"/>
    </source>
</evidence>
<evidence type="ECO:0000259" key="6">
    <source>
        <dbReference type="Pfam" id="PF00881"/>
    </source>
</evidence>
<sequence>MKKFAKYLLEKSLLELNFISDYISFKKYYSKSSVKNKDKKQLEAWILQDKHRIEKALSLPEPKTGFGQDVVPRLCENLKLWSSNYTKEDVYYFGIGALSAYVEFHRVKAIALSEKIQFSLREIDEQDFQNEKISAAGVLPYPQINTDFSDFFDDFSKTRHSCRNFSNQLITHDDILEVINQSIRAPSVCNRQHWKVHIFSGDKKEKVLSFQNGNRGFNENIPYVALITSDLKAFYSANERNQAFTDGGIFAMNFIYSLHSKGISSCALNWCNSFVVEHKFKKESFIPLNEKVIVAIAFGYPKDDALYAKSPRKDHKEFLTVHD</sequence>
<evidence type="ECO:0000256" key="3">
    <source>
        <dbReference type="ARBA" id="ARBA00022630"/>
    </source>
</evidence>
<evidence type="ECO:0000313" key="8">
    <source>
        <dbReference type="Proteomes" id="UP000032303"/>
    </source>
</evidence>
<dbReference type="EMBL" id="CP005974">
    <property type="protein sequence ID" value="AJR09501.1"/>
    <property type="molecule type" value="Genomic_DNA"/>
</dbReference>